<dbReference type="EnsemblMetazoa" id="CPIJ006401-RA">
    <property type="protein sequence ID" value="CPIJ006401-PA"/>
    <property type="gene ID" value="CPIJ006401"/>
</dbReference>
<keyword evidence="3" id="KW-1185">Reference proteome</keyword>
<dbReference type="InParanoid" id="B0WHU0"/>
<dbReference type="EMBL" id="DS231940">
    <property type="protein sequence ID" value="EDS27999.1"/>
    <property type="molecule type" value="Genomic_DNA"/>
</dbReference>
<dbReference type="OrthoDB" id="8050636at2759"/>
<dbReference type="HOGENOM" id="CLU_2374811_0_0_1"/>
<reference evidence="2" key="2">
    <citation type="submission" date="2020-05" db="UniProtKB">
        <authorList>
            <consortium name="EnsemblMetazoa"/>
        </authorList>
    </citation>
    <scope>IDENTIFICATION</scope>
    <source>
        <strain evidence="2">JHB</strain>
    </source>
</reference>
<reference evidence="1" key="1">
    <citation type="submission" date="2007-03" db="EMBL/GenBank/DDBJ databases">
        <title>Annotation of Culex pipiens quinquefasciatus.</title>
        <authorList>
            <consortium name="The Broad Institute Genome Sequencing Platform"/>
            <person name="Atkinson P.W."/>
            <person name="Hemingway J."/>
            <person name="Christensen B.M."/>
            <person name="Higgs S."/>
            <person name="Kodira C."/>
            <person name="Hannick L."/>
            <person name="Megy K."/>
            <person name="O'Leary S."/>
            <person name="Pearson M."/>
            <person name="Haas B.J."/>
            <person name="Mauceli E."/>
            <person name="Wortman J.R."/>
            <person name="Lee N.H."/>
            <person name="Guigo R."/>
            <person name="Stanke M."/>
            <person name="Alvarado L."/>
            <person name="Amedeo P."/>
            <person name="Antoine C.H."/>
            <person name="Arensburger P."/>
            <person name="Bidwell S.L."/>
            <person name="Crawford M."/>
            <person name="Camaro F."/>
            <person name="Devon K."/>
            <person name="Engels R."/>
            <person name="Hammond M."/>
            <person name="Howarth C."/>
            <person name="Koehrsen M."/>
            <person name="Lawson D."/>
            <person name="Montgomery P."/>
            <person name="Nene V."/>
            <person name="Nusbaum C."/>
            <person name="Puiu D."/>
            <person name="Romero-Severson J."/>
            <person name="Severson D.W."/>
            <person name="Shumway M."/>
            <person name="Sisk P."/>
            <person name="Stolte C."/>
            <person name="Zeng Q."/>
            <person name="Eisenstadt E."/>
            <person name="Fraser-Liggett C."/>
            <person name="Strausberg R."/>
            <person name="Galagan J."/>
            <person name="Birren B."/>
            <person name="Collins F.H."/>
        </authorList>
    </citation>
    <scope>NUCLEOTIDE SEQUENCE [LARGE SCALE GENOMIC DNA]</scope>
    <source>
        <strain evidence="1">JHB</strain>
    </source>
</reference>
<organism>
    <name type="scientific">Culex quinquefasciatus</name>
    <name type="common">Southern house mosquito</name>
    <name type="synonym">Culex pungens</name>
    <dbReference type="NCBI Taxonomy" id="7176"/>
    <lineage>
        <taxon>Eukaryota</taxon>
        <taxon>Metazoa</taxon>
        <taxon>Ecdysozoa</taxon>
        <taxon>Arthropoda</taxon>
        <taxon>Hexapoda</taxon>
        <taxon>Insecta</taxon>
        <taxon>Pterygota</taxon>
        <taxon>Neoptera</taxon>
        <taxon>Endopterygota</taxon>
        <taxon>Diptera</taxon>
        <taxon>Nematocera</taxon>
        <taxon>Culicoidea</taxon>
        <taxon>Culicidae</taxon>
        <taxon>Culicinae</taxon>
        <taxon>Culicini</taxon>
        <taxon>Culex</taxon>
        <taxon>Culex</taxon>
    </lineage>
</organism>
<dbReference type="VEuPathDB" id="VectorBase:CPIJ006401"/>
<proteinExistence type="predicted"/>
<dbReference type="Proteomes" id="UP000002320">
    <property type="component" value="Unassembled WGS sequence"/>
</dbReference>
<dbReference type="AlphaFoldDB" id="B0WHU0"/>
<dbReference type="OMA" id="MINDTQR"/>
<gene>
    <name evidence="2" type="primary">6038481</name>
    <name evidence="1" type="ORF">CpipJ_CPIJ006401</name>
</gene>
<protein>
    <submittedName>
        <fullName evidence="1 2">Uncharacterized protein</fullName>
    </submittedName>
</protein>
<evidence type="ECO:0000313" key="1">
    <source>
        <dbReference type="EMBL" id="EDS27999.1"/>
    </source>
</evidence>
<accession>B0WHU0</accession>
<evidence type="ECO:0000313" key="3">
    <source>
        <dbReference type="Proteomes" id="UP000002320"/>
    </source>
</evidence>
<evidence type="ECO:0000313" key="2">
    <source>
        <dbReference type="EnsemblMetazoa" id="CPIJ006401-PA"/>
    </source>
</evidence>
<name>B0WHU0_CULQU</name>
<dbReference type="KEGG" id="cqu:CpipJ_CPIJ006401"/>
<sequence>METIELFKIIGKRVAKLPPAQQEDIIETMMGLIDATERMNRSAAFGGQAGGFNLTKSVSSFALTSDSIGFGPISGTGGGMDVEFGALTSSPSNLV</sequence>